<dbReference type="Proteomes" id="UP000249794">
    <property type="component" value="Unassembled WGS sequence"/>
</dbReference>
<protein>
    <submittedName>
        <fullName evidence="1">Uncharacterized protein</fullName>
    </submittedName>
</protein>
<sequence length="118" mass="13214">MPKIPECDRCQYFLHSPYIVCAVNPFGPASLTCEDFSAIAQADAEISRHPLGGGYYLGDWVPHPFPAIVTDTQVALLDWHPQFTGHCPECKRPIAESDKGHWKCNHCDWKYAVANTPD</sequence>
<evidence type="ECO:0000313" key="1">
    <source>
        <dbReference type="EMBL" id="PZO50930.1"/>
    </source>
</evidence>
<gene>
    <name evidence="1" type="ORF">DCF15_15295</name>
</gene>
<name>A0A2W4X262_9CYAN</name>
<proteinExistence type="predicted"/>
<evidence type="ECO:0000313" key="2">
    <source>
        <dbReference type="Proteomes" id="UP000249794"/>
    </source>
</evidence>
<comment type="caution">
    <text evidence="1">The sequence shown here is derived from an EMBL/GenBank/DDBJ whole genome shotgun (WGS) entry which is preliminary data.</text>
</comment>
<reference evidence="1 2" key="2">
    <citation type="submission" date="2018-06" db="EMBL/GenBank/DDBJ databases">
        <title>Metagenomic assembly of (sub)arctic Cyanobacteria and their associated microbiome from non-axenic cultures.</title>
        <authorList>
            <person name="Baurain D."/>
        </authorList>
    </citation>
    <scope>NUCLEOTIDE SEQUENCE [LARGE SCALE GENOMIC DNA]</scope>
    <source>
        <strain evidence="1">ULC027bin1</strain>
    </source>
</reference>
<dbReference type="EMBL" id="QBMP01000177">
    <property type="protein sequence ID" value="PZO50930.1"/>
    <property type="molecule type" value="Genomic_DNA"/>
</dbReference>
<accession>A0A2W4X262</accession>
<dbReference type="AlphaFoldDB" id="A0A2W4X262"/>
<organism evidence="1 2">
    <name type="scientific">Phormidesmis priestleyi</name>
    <dbReference type="NCBI Taxonomy" id="268141"/>
    <lineage>
        <taxon>Bacteria</taxon>
        <taxon>Bacillati</taxon>
        <taxon>Cyanobacteriota</taxon>
        <taxon>Cyanophyceae</taxon>
        <taxon>Leptolyngbyales</taxon>
        <taxon>Leptolyngbyaceae</taxon>
        <taxon>Phormidesmis</taxon>
    </lineage>
</organism>
<reference evidence="2" key="1">
    <citation type="submission" date="2018-04" db="EMBL/GenBank/DDBJ databases">
        <authorList>
            <person name="Cornet L."/>
        </authorList>
    </citation>
    <scope>NUCLEOTIDE SEQUENCE [LARGE SCALE GENOMIC DNA]</scope>
</reference>